<feature type="transmembrane region" description="Helical" evidence="7">
    <location>
        <begin position="268"/>
        <end position="292"/>
    </location>
</feature>
<feature type="transmembrane region" description="Helical" evidence="7">
    <location>
        <begin position="333"/>
        <end position="350"/>
    </location>
</feature>
<dbReference type="PROSITE" id="PS50850">
    <property type="entry name" value="MFS"/>
    <property type="match status" value="1"/>
</dbReference>
<dbReference type="InterPro" id="IPR020846">
    <property type="entry name" value="MFS_dom"/>
</dbReference>
<dbReference type="InterPro" id="IPR004638">
    <property type="entry name" value="EmrB-like"/>
</dbReference>
<keyword evidence="5 7" id="KW-1133">Transmembrane helix</keyword>
<evidence type="ECO:0000256" key="7">
    <source>
        <dbReference type="SAM" id="Phobius"/>
    </source>
</evidence>
<dbReference type="Pfam" id="PF07690">
    <property type="entry name" value="MFS_1"/>
    <property type="match status" value="1"/>
</dbReference>
<evidence type="ECO:0000256" key="5">
    <source>
        <dbReference type="ARBA" id="ARBA00022989"/>
    </source>
</evidence>
<organism evidence="10 11">
    <name type="scientific">Bacillus licheniformis</name>
    <dbReference type="NCBI Taxonomy" id="1402"/>
    <lineage>
        <taxon>Bacteria</taxon>
        <taxon>Bacillati</taxon>
        <taxon>Bacillota</taxon>
        <taxon>Bacilli</taxon>
        <taxon>Bacillales</taxon>
        <taxon>Bacillaceae</taxon>
        <taxon>Bacillus</taxon>
    </lineage>
</organism>
<accession>A0A415IVW5</accession>
<feature type="transmembrane region" description="Helical" evidence="7">
    <location>
        <begin position="53"/>
        <end position="73"/>
    </location>
</feature>
<dbReference type="Gene3D" id="1.20.1250.20">
    <property type="entry name" value="MFS general substrate transporter like domains"/>
    <property type="match status" value="1"/>
</dbReference>
<feature type="transmembrane region" description="Helical" evidence="7">
    <location>
        <begin position="138"/>
        <end position="157"/>
    </location>
</feature>
<feature type="transmembrane region" description="Helical" evidence="7">
    <location>
        <begin position="434"/>
        <end position="459"/>
    </location>
</feature>
<evidence type="ECO:0000256" key="6">
    <source>
        <dbReference type="ARBA" id="ARBA00023136"/>
    </source>
</evidence>
<evidence type="ECO:0000259" key="8">
    <source>
        <dbReference type="PROSITE" id="PS50850"/>
    </source>
</evidence>
<dbReference type="PRINTS" id="PR01036">
    <property type="entry name" value="TCRTETB"/>
</dbReference>
<keyword evidence="4 7" id="KW-0812">Transmembrane</keyword>
<feature type="transmembrane region" description="Helical" evidence="7">
    <location>
        <begin position="12"/>
        <end position="33"/>
    </location>
</feature>
<dbReference type="CDD" id="cd17503">
    <property type="entry name" value="MFS_LmrB_MDR_like"/>
    <property type="match status" value="1"/>
</dbReference>
<feature type="transmembrane region" description="Helical" evidence="7">
    <location>
        <begin position="80"/>
        <end position="98"/>
    </location>
</feature>
<keyword evidence="6 7" id="KW-0472">Membrane</keyword>
<dbReference type="RefSeq" id="WP_003178944.1">
    <property type="nucleotide sequence ID" value="NZ_BEXU01000001.1"/>
</dbReference>
<dbReference type="AlphaFoldDB" id="A0A415IVW5"/>
<feature type="domain" description="Major facilitator superfamily (MFS) profile" evidence="8">
    <location>
        <begin position="15"/>
        <end position="464"/>
    </location>
</feature>
<gene>
    <name evidence="10" type="ORF">CHCC16736_3663</name>
    <name evidence="9" type="ORF">I6G80_00900</name>
</gene>
<dbReference type="InterPro" id="IPR011701">
    <property type="entry name" value="MFS"/>
</dbReference>
<dbReference type="OMA" id="WGMGVMV"/>
<dbReference type="InterPro" id="IPR036259">
    <property type="entry name" value="MFS_trans_sf"/>
</dbReference>
<dbReference type="Proteomes" id="UP000595038">
    <property type="component" value="Chromosome"/>
</dbReference>
<comment type="subcellular location">
    <subcellularLocation>
        <location evidence="1">Cell membrane</location>
        <topology evidence="1">Multi-pass membrane protein</topology>
    </subcellularLocation>
</comment>
<evidence type="ECO:0000313" key="11">
    <source>
        <dbReference type="Proteomes" id="UP000435910"/>
    </source>
</evidence>
<dbReference type="NCBIfam" id="TIGR00711">
    <property type="entry name" value="efflux_EmrB"/>
    <property type="match status" value="1"/>
</dbReference>
<dbReference type="EMBL" id="NILC01000016">
    <property type="protein sequence ID" value="TWL30113.1"/>
    <property type="molecule type" value="Genomic_DNA"/>
</dbReference>
<dbReference type="Proteomes" id="UP000435910">
    <property type="component" value="Unassembled WGS sequence"/>
</dbReference>
<proteinExistence type="predicted"/>
<feature type="transmembrane region" description="Helical" evidence="7">
    <location>
        <begin position="304"/>
        <end position="326"/>
    </location>
</feature>
<evidence type="ECO:0000256" key="2">
    <source>
        <dbReference type="ARBA" id="ARBA00022448"/>
    </source>
</evidence>
<evidence type="ECO:0000256" key="1">
    <source>
        <dbReference type="ARBA" id="ARBA00004651"/>
    </source>
</evidence>
<dbReference type="EMBL" id="CP065647">
    <property type="protein sequence ID" value="QPR72918.1"/>
    <property type="molecule type" value="Genomic_DNA"/>
</dbReference>
<dbReference type="GeneID" id="92858573"/>
<feature type="transmembrane region" description="Helical" evidence="7">
    <location>
        <begin position="226"/>
        <end position="247"/>
    </location>
</feature>
<dbReference type="PANTHER" id="PTHR42718">
    <property type="entry name" value="MAJOR FACILITATOR SUPERFAMILY MULTIDRUG TRANSPORTER MFSC"/>
    <property type="match status" value="1"/>
</dbReference>
<evidence type="ECO:0000313" key="9">
    <source>
        <dbReference type="EMBL" id="QPR72918.1"/>
    </source>
</evidence>
<dbReference type="Gene3D" id="1.20.1720.10">
    <property type="entry name" value="Multidrug resistance protein D"/>
    <property type="match status" value="1"/>
</dbReference>
<reference evidence="9 12" key="2">
    <citation type="submission" date="2020-12" db="EMBL/GenBank/DDBJ databases">
        <title>FDA dAtabase for Regulatory Grade micrObial Sequences (FDA-ARGOS): Supporting development and validation of Infectious Disease Dx tests.</title>
        <authorList>
            <person name="Nelson B."/>
            <person name="Plummer A."/>
            <person name="Tallon L."/>
            <person name="Sadzewicz L."/>
            <person name="Zhao X."/>
            <person name="Boylan J."/>
            <person name="Ott S."/>
            <person name="Bowen H."/>
            <person name="Vavikolanu K."/>
            <person name="Mehta A."/>
            <person name="Aluvathingal J."/>
            <person name="Nadendla S."/>
            <person name="Myers T."/>
            <person name="Yan Y."/>
            <person name="Sichtig H."/>
        </authorList>
    </citation>
    <scope>NUCLEOTIDE SEQUENCE [LARGE SCALE GENOMIC DNA]</scope>
    <source>
        <strain evidence="9 12">FDAARGOS_923</strain>
    </source>
</reference>
<dbReference type="GO" id="GO:0005886">
    <property type="term" value="C:plasma membrane"/>
    <property type="evidence" value="ECO:0007669"/>
    <property type="project" value="UniProtKB-SubCell"/>
</dbReference>
<sequence>MSTGTEQQTYNRNIIVGLLIAGAFIAILNQTLLVTALPHIMADLNIDATKAQWLTTAFMLTNGILIPITAFLIEKFSSRALVIAAMSIFAAGTVVGAVAPNFPVLLAARIIQAAGAGIMMPLMQTIFLTIFPVEKRGAAMGMVGLVIAFAPAIGPTLSGWIVDSFTWRYLFYIILPIALIDLVLVILLMKNVTKLRETSVDIISIILSSLGFGGLLYGFSNAGSEGWGSNTVLISFAVGAVALFFFISRQLKIKRPILEFRVFQSWTFTITTLLGMIVFALMIGTETILPLYTQNVRDVTAFDSGLMLLPGAIAMGIMSPIIGRIFDKIGGKGLAIIGFAVLLLTSIPFADLQMDTSLTFIIVIYTLRMMGTSMIMMPLTTAGINALPAHLIPHGTAMNNTMRQIGGSIGTAVLISVMSNSAKNAATSHPLNALIHGMNSAFIVAAVLALIGFILSFTLKKKPQADKQGQPAR</sequence>
<evidence type="ECO:0000313" key="10">
    <source>
        <dbReference type="EMBL" id="TWL30113.1"/>
    </source>
</evidence>
<evidence type="ECO:0000313" key="12">
    <source>
        <dbReference type="Proteomes" id="UP000595038"/>
    </source>
</evidence>
<reference evidence="10 11" key="1">
    <citation type="submission" date="2019-06" db="EMBL/GenBank/DDBJ databases">
        <title>Genome sequence analysis of &gt;100 Bacillus licheniformis strains suggests intrinsic resistance to this species.</title>
        <authorList>
            <person name="Wels M."/>
            <person name="Siezen R.J."/>
            <person name="Johansen E."/>
            <person name="Stuer-Lauridsen B."/>
            <person name="Bjerre K."/>
            <person name="Nielsen B.K.K."/>
        </authorList>
    </citation>
    <scope>NUCLEOTIDE SEQUENCE [LARGE SCALE GENOMIC DNA]</scope>
    <source>
        <strain evidence="10 11">BAC-16736</strain>
    </source>
</reference>
<feature type="transmembrane region" description="Helical" evidence="7">
    <location>
        <begin position="200"/>
        <end position="220"/>
    </location>
</feature>
<dbReference type="PANTHER" id="PTHR42718:SF24">
    <property type="entry name" value="MAJOR FACILITATOR SUPERFAMILY (MFS) PROFILE DOMAIN-CONTAINING PROTEIN"/>
    <property type="match status" value="1"/>
</dbReference>
<dbReference type="GO" id="GO:0022857">
    <property type="term" value="F:transmembrane transporter activity"/>
    <property type="evidence" value="ECO:0007669"/>
    <property type="project" value="InterPro"/>
</dbReference>
<dbReference type="SUPFAM" id="SSF103473">
    <property type="entry name" value="MFS general substrate transporter"/>
    <property type="match status" value="1"/>
</dbReference>
<evidence type="ECO:0000256" key="4">
    <source>
        <dbReference type="ARBA" id="ARBA00022692"/>
    </source>
</evidence>
<protein>
    <submittedName>
        <fullName evidence="9">Multidrug efflux MFS transporter</fullName>
    </submittedName>
</protein>
<feature type="transmembrane region" description="Helical" evidence="7">
    <location>
        <begin position="405"/>
        <end position="422"/>
    </location>
</feature>
<name>A0A415IVW5_BACLI</name>
<keyword evidence="3" id="KW-1003">Cell membrane</keyword>
<feature type="transmembrane region" description="Helical" evidence="7">
    <location>
        <begin position="110"/>
        <end position="131"/>
    </location>
</feature>
<feature type="transmembrane region" description="Helical" evidence="7">
    <location>
        <begin position="362"/>
        <end position="384"/>
    </location>
</feature>
<keyword evidence="2" id="KW-0813">Transport</keyword>
<evidence type="ECO:0000256" key="3">
    <source>
        <dbReference type="ARBA" id="ARBA00022475"/>
    </source>
</evidence>
<feature type="transmembrane region" description="Helical" evidence="7">
    <location>
        <begin position="169"/>
        <end position="188"/>
    </location>
</feature>